<proteinExistence type="inferred from homology"/>
<dbReference type="GO" id="GO:0016301">
    <property type="term" value="F:kinase activity"/>
    <property type="evidence" value="ECO:0007669"/>
    <property type="project" value="UniProtKB-KW"/>
</dbReference>
<dbReference type="CDD" id="cd01166">
    <property type="entry name" value="KdgK"/>
    <property type="match status" value="1"/>
</dbReference>
<dbReference type="Proteomes" id="UP000318661">
    <property type="component" value="Unassembled WGS sequence"/>
</dbReference>
<evidence type="ECO:0000259" key="4">
    <source>
        <dbReference type="Pfam" id="PF00294"/>
    </source>
</evidence>
<dbReference type="Gene3D" id="3.40.1190.20">
    <property type="match status" value="1"/>
</dbReference>
<dbReference type="Proteomes" id="UP000315217">
    <property type="component" value="Unassembled WGS sequence"/>
</dbReference>
<reference evidence="7 8" key="1">
    <citation type="journal article" date="2019" name="Nat. Microbiol.">
        <title>Mediterranean grassland soil C-N compound turnover is dependent on rainfall and depth, and is mediated by genomically divergent microorganisms.</title>
        <authorList>
            <person name="Diamond S."/>
            <person name="Andeer P.F."/>
            <person name="Li Z."/>
            <person name="Crits-Christoph A."/>
            <person name="Burstein D."/>
            <person name="Anantharaman K."/>
            <person name="Lane K.R."/>
            <person name="Thomas B.C."/>
            <person name="Pan C."/>
            <person name="Northen T.R."/>
            <person name="Banfield J.F."/>
        </authorList>
    </citation>
    <scope>NUCLEOTIDE SEQUENCE [LARGE SCALE GENOMIC DNA]</scope>
    <source>
        <strain evidence="5">NP_1</strain>
        <strain evidence="6">NP_2</strain>
    </source>
</reference>
<feature type="domain" description="Carbohydrate kinase PfkB" evidence="4">
    <location>
        <begin position="50"/>
        <end position="343"/>
    </location>
</feature>
<dbReference type="PANTHER" id="PTHR43320">
    <property type="entry name" value="SUGAR KINASE"/>
    <property type="match status" value="1"/>
</dbReference>
<evidence type="ECO:0000256" key="1">
    <source>
        <dbReference type="ARBA" id="ARBA00010688"/>
    </source>
</evidence>
<gene>
    <name evidence="5" type="ORF">E6G98_08455</name>
    <name evidence="6" type="ORF">E6G99_00120</name>
</gene>
<accession>A0A537LRD6</accession>
<comment type="caution">
    <text evidence="6">The sequence shown here is derived from an EMBL/GenBank/DDBJ whole genome shotgun (WGS) entry which is preliminary data.</text>
</comment>
<evidence type="ECO:0000256" key="3">
    <source>
        <dbReference type="ARBA" id="ARBA00022777"/>
    </source>
</evidence>
<evidence type="ECO:0000313" key="6">
    <source>
        <dbReference type="EMBL" id="TMJ10546.1"/>
    </source>
</evidence>
<name>A0A537LRD6_9BACT</name>
<keyword evidence="3 6" id="KW-0418">Kinase</keyword>
<dbReference type="PANTHER" id="PTHR43320:SF2">
    <property type="entry name" value="2-DEHYDRO-3-DEOXYGLUCONOKINASE_2-DEHYDRO-3-DEOXYGALACTONOKINASE"/>
    <property type="match status" value="1"/>
</dbReference>
<dbReference type="InterPro" id="IPR011611">
    <property type="entry name" value="PfkB_dom"/>
</dbReference>
<comment type="similarity">
    <text evidence="1">Belongs to the carbohydrate kinase PfkB family.</text>
</comment>
<organism evidence="6 8">
    <name type="scientific">Candidatus Segetimicrobium genomatis</name>
    <dbReference type="NCBI Taxonomy" id="2569760"/>
    <lineage>
        <taxon>Bacteria</taxon>
        <taxon>Bacillati</taxon>
        <taxon>Candidatus Sysuimicrobiota</taxon>
        <taxon>Candidatus Sysuimicrobiia</taxon>
        <taxon>Candidatus Sysuimicrobiales</taxon>
        <taxon>Candidatus Segetimicrobiaceae</taxon>
        <taxon>Candidatus Segetimicrobium</taxon>
    </lineage>
</organism>
<protein>
    <submittedName>
        <fullName evidence="6">Sugar kinase</fullName>
    </submittedName>
</protein>
<evidence type="ECO:0000256" key="2">
    <source>
        <dbReference type="ARBA" id="ARBA00022679"/>
    </source>
</evidence>
<dbReference type="Pfam" id="PF00294">
    <property type="entry name" value="PfkB"/>
    <property type="match status" value="1"/>
</dbReference>
<sequence length="363" mass="38424">MPMRLGSSRPGPLRSGLGATCSARGPAIAPGCRHRPGYSCGRSRKGGAGMPDVVTIGETMLRLSALPGVPLEQAPQLDVHVAGAESNVAIALCRLGTTAGWISRLVDTPLGRRIVNELRGHGVDVSRVLWAPDGRIGIYFLEQGIPPRQHRIIYDRAQSAMALLDPKEVDWGFVRSARLVHLTGITPALSAGCRAATVQAIAEARGARALVCFDVNYRAKLWSADEAKTALGSLLAGVDILISTADDARLLLSHGESAEQLAEQLALRFSAGTVVVTDAGRCAAAQNGQVVSKEGYEVESVDRVGAGDAFAAGFIHGYLTGGLDRALEYAVAVGALKHTYRGDVAWVSKEDLKEFLSGSPRWR</sequence>
<dbReference type="InterPro" id="IPR029056">
    <property type="entry name" value="Ribokinase-like"/>
</dbReference>
<evidence type="ECO:0000313" key="7">
    <source>
        <dbReference type="Proteomes" id="UP000315217"/>
    </source>
</evidence>
<evidence type="ECO:0000313" key="5">
    <source>
        <dbReference type="EMBL" id="TMJ09888.1"/>
    </source>
</evidence>
<dbReference type="AlphaFoldDB" id="A0A537LRD6"/>
<dbReference type="EMBL" id="VBAI01000141">
    <property type="protein sequence ID" value="TMJ09888.1"/>
    <property type="molecule type" value="Genomic_DNA"/>
</dbReference>
<keyword evidence="2" id="KW-0808">Transferase</keyword>
<dbReference type="SUPFAM" id="SSF53613">
    <property type="entry name" value="Ribokinase-like"/>
    <property type="match status" value="1"/>
</dbReference>
<evidence type="ECO:0000313" key="8">
    <source>
        <dbReference type="Proteomes" id="UP000318661"/>
    </source>
</evidence>
<dbReference type="InterPro" id="IPR052700">
    <property type="entry name" value="Carb_kinase_PfkB-like"/>
</dbReference>
<dbReference type="EMBL" id="VBAJ01000008">
    <property type="protein sequence ID" value="TMJ10546.1"/>
    <property type="molecule type" value="Genomic_DNA"/>
</dbReference>